<dbReference type="InterPro" id="IPR008822">
    <property type="entry name" value="Endonuclease_RusA-like"/>
</dbReference>
<dbReference type="Proteomes" id="UP000284163">
    <property type="component" value="Unassembled WGS sequence"/>
</dbReference>
<accession>A0A413KAM6</accession>
<evidence type="ECO:0000313" key="1">
    <source>
        <dbReference type="EMBL" id="RGY74759.1"/>
    </source>
</evidence>
<dbReference type="EMBL" id="QSDK01000025">
    <property type="protein sequence ID" value="RGY74759.1"/>
    <property type="molecule type" value="Genomic_DNA"/>
</dbReference>
<dbReference type="Gene3D" id="3.30.1330.70">
    <property type="entry name" value="Holliday junction resolvase RusA"/>
    <property type="match status" value="1"/>
</dbReference>
<dbReference type="AlphaFoldDB" id="A0A413KAM6"/>
<sequence length="170" mass="19247">MFDFDVYGEPVAKGRPRFFGTHAVTPERTRTQEELVASEFLRHYPRAQPLEGEVMMTIVFYKSRHGKPDLDNLEKLVKDALNGLAYTDDQQIKLTLCAMLEPDRMALGKRVIGLVKRRQGMPLTYGGIEYEPHTGIHIEPLGGTIHDGIRHATESMKGLLHDAGNDARYR</sequence>
<protein>
    <submittedName>
        <fullName evidence="1">RusA family crossover junction endodeoxyribonuclease</fullName>
    </submittedName>
</protein>
<dbReference type="GO" id="GO:0000287">
    <property type="term" value="F:magnesium ion binding"/>
    <property type="evidence" value="ECO:0007669"/>
    <property type="project" value="InterPro"/>
</dbReference>
<dbReference type="GO" id="GO:0006281">
    <property type="term" value="P:DNA repair"/>
    <property type="evidence" value="ECO:0007669"/>
    <property type="project" value="InterPro"/>
</dbReference>
<reference evidence="1 2" key="1">
    <citation type="submission" date="2018-08" db="EMBL/GenBank/DDBJ databases">
        <title>A genome reference for cultivated species of the human gut microbiota.</title>
        <authorList>
            <person name="Zou Y."/>
            <person name="Xue W."/>
            <person name="Luo G."/>
        </authorList>
    </citation>
    <scope>NUCLEOTIDE SEQUENCE [LARGE SCALE GENOMIC DNA]</scope>
    <source>
        <strain evidence="1 2">CF01-1</strain>
    </source>
</reference>
<proteinExistence type="predicted"/>
<comment type="caution">
    <text evidence="1">The sequence shown here is derived from an EMBL/GenBank/DDBJ whole genome shotgun (WGS) entry which is preliminary data.</text>
</comment>
<name>A0A413KAM6_BIFPS</name>
<gene>
    <name evidence="1" type="ORF">DXA22_09760</name>
</gene>
<dbReference type="Pfam" id="PF05866">
    <property type="entry name" value="RusA"/>
    <property type="match status" value="1"/>
</dbReference>
<dbReference type="GO" id="GO:0006310">
    <property type="term" value="P:DNA recombination"/>
    <property type="evidence" value="ECO:0007669"/>
    <property type="project" value="InterPro"/>
</dbReference>
<dbReference type="SUPFAM" id="SSF103084">
    <property type="entry name" value="Holliday junction resolvase RusA"/>
    <property type="match status" value="1"/>
</dbReference>
<organism evidence="1 2">
    <name type="scientific">Bifidobacterium pseudocatenulatum</name>
    <dbReference type="NCBI Taxonomy" id="28026"/>
    <lineage>
        <taxon>Bacteria</taxon>
        <taxon>Bacillati</taxon>
        <taxon>Actinomycetota</taxon>
        <taxon>Actinomycetes</taxon>
        <taxon>Bifidobacteriales</taxon>
        <taxon>Bifidobacteriaceae</taxon>
        <taxon>Bifidobacterium</taxon>
    </lineage>
</organism>
<dbReference type="RefSeq" id="WP_151245510.1">
    <property type="nucleotide sequence ID" value="NZ_JAQETR010000004.1"/>
</dbReference>
<evidence type="ECO:0000313" key="2">
    <source>
        <dbReference type="Proteomes" id="UP000284163"/>
    </source>
</evidence>
<dbReference type="InterPro" id="IPR036614">
    <property type="entry name" value="RusA-like_sf"/>
</dbReference>